<dbReference type="Proteomes" id="UP000661025">
    <property type="component" value="Unassembled WGS sequence"/>
</dbReference>
<accession>A0A927L3H8</accession>
<reference evidence="2" key="1">
    <citation type="submission" date="2020-09" db="EMBL/GenBank/DDBJ databases">
        <title>Streptomyces canutascabiei sp. nov., which causes potato common scab and is distributed across the world.</title>
        <authorList>
            <person name="Nguyen H.P."/>
            <person name="Weisberg A.J."/>
            <person name="Chang J.H."/>
            <person name="Clarke C.R."/>
        </authorList>
    </citation>
    <scope>NUCLEOTIDE SEQUENCE</scope>
    <source>
        <strain evidence="2">ID-01-6.2a</strain>
    </source>
</reference>
<protein>
    <submittedName>
        <fullName evidence="2">DUF2493 domain-containing protein</fullName>
    </submittedName>
</protein>
<evidence type="ECO:0000259" key="1">
    <source>
        <dbReference type="Pfam" id="PF10686"/>
    </source>
</evidence>
<name>A0A927L3H8_9ACTN</name>
<dbReference type="RefSeq" id="WP_192358952.1">
    <property type="nucleotide sequence ID" value="NZ_CP119182.1"/>
</dbReference>
<dbReference type="AlphaFoldDB" id="A0A927L3H8"/>
<dbReference type="EMBL" id="JACYXT010000001">
    <property type="protein sequence ID" value="MBD9721928.1"/>
    <property type="molecule type" value="Genomic_DNA"/>
</dbReference>
<dbReference type="Pfam" id="PF10686">
    <property type="entry name" value="YAcAr"/>
    <property type="match status" value="1"/>
</dbReference>
<comment type="caution">
    <text evidence="2">The sequence shown here is derived from an EMBL/GenBank/DDBJ whole genome shotgun (WGS) entry which is preliminary data.</text>
</comment>
<gene>
    <name evidence="2" type="ORF">IHE70_01445</name>
</gene>
<sequence>MTNPYRVLVTGSRDWHRHELVCLALDAAFCEATNSGRLMTLVHGACPRGADDQAADWANYMISRDLPIKVEAHPANWEINGKRAGFIRNAHMVNLGADLCLAFIRNHSRGASHTAALAEKAGIPTRRFTNAPVQCPAPEEQQP</sequence>
<dbReference type="InterPro" id="IPR019627">
    <property type="entry name" value="YAcAr"/>
</dbReference>
<evidence type="ECO:0000313" key="3">
    <source>
        <dbReference type="Proteomes" id="UP000661025"/>
    </source>
</evidence>
<organism evidence="2 3">
    <name type="scientific">Streptomyces caniscabiei</name>
    <dbReference type="NCBI Taxonomy" id="2746961"/>
    <lineage>
        <taxon>Bacteria</taxon>
        <taxon>Bacillati</taxon>
        <taxon>Actinomycetota</taxon>
        <taxon>Actinomycetes</taxon>
        <taxon>Kitasatosporales</taxon>
        <taxon>Streptomycetaceae</taxon>
        <taxon>Streptomyces</taxon>
    </lineage>
</organism>
<proteinExistence type="predicted"/>
<feature type="domain" description="YspA cpYpsA-related SLOG" evidence="1">
    <location>
        <begin position="6"/>
        <end position="78"/>
    </location>
</feature>
<evidence type="ECO:0000313" key="2">
    <source>
        <dbReference type="EMBL" id="MBD9721928.1"/>
    </source>
</evidence>
<dbReference type="GeneID" id="79929260"/>